<dbReference type="RefSeq" id="WP_135431236.1">
    <property type="nucleotide sequence ID" value="NZ_RPEM01000006.1"/>
</dbReference>
<gene>
    <name evidence="3" type="ORF">EEB11_10920</name>
</gene>
<evidence type="ECO:0000313" key="4">
    <source>
        <dbReference type="Proteomes" id="UP000297741"/>
    </source>
</evidence>
<sequence>MINVELDGRLLTLTLNRPDKANSLTRLMLEELDAALAHAELKGVRAVILTGAGNVFSAGADLDDARAGLAVDPVWERLSARVAGLPCLTIAALNGTLAGGAMGMVLACDVRLSVASAKFFYPVMKLGFLPQPTDPRRMSALIGPARTKMILMGGARIEAAEALDWGLIDRITTPEALIAEAQAVAQDAMAASADHVAAIKRLVPLT</sequence>
<dbReference type="PROSITE" id="PS00166">
    <property type="entry name" value="ENOYL_COA_HYDRATASE"/>
    <property type="match status" value="1"/>
</dbReference>
<protein>
    <submittedName>
        <fullName evidence="3">Enoyl-CoA hydratase/isomerase family protein</fullName>
    </submittedName>
</protein>
<dbReference type="Pfam" id="PF00378">
    <property type="entry name" value="ECH_1"/>
    <property type="match status" value="1"/>
</dbReference>
<dbReference type="SUPFAM" id="SSF52096">
    <property type="entry name" value="ClpP/crotonase"/>
    <property type="match status" value="1"/>
</dbReference>
<dbReference type="InterPro" id="IPR029045">
    <property type="entry name" value="ClpP/crotonase-like_dom_sf"/>
</dbReference>
<dbReference type="CDD" id="cd06558">
    <property type="entry name" value="crotonase-like"/>
    <property type="match status" value="1"/>
</dbReference>
<organism evidence="3 4">
    <name type="scientific">Pseudotabrizicola sediminis</name>
    <dbReference type="NCBI Taxonomy" id="2486418"/>
    <lineage>
        <taxon>Bacteria</taxon>
        <taxon>Pseudomonadati</taxon>
        <taxon>Pseudomonadota</taxon>
        <taxon>Alphaproteobacteria</taxon>
        <taxon>Rhodobacterales</taxon>
        <taxon>Paracoccaceae</taxon>
        <taxon>Pseudotabrizicola</taxon>
    </lineage>
</organism>
<evidence type="ECO:0000256" key="1">
    <source>
        <dbReference type="ARBA" id="ARBA00005254"/>
    </source>
</evidence>
<comment type="caution">
    <text evidence="3">The sequence shown here is derived from an EMBL/GenBank/DDBJ whole genome shotgun (WGS) entry which is preliminary data.</text>
</comment>
<accession>A0ABY2KL98</accession>
<dbReference type="Proteomes" id="UP000297741">
    <property type="component" value="Unassembled WGS sequence"/>
</dbReference>
<dbReference type="EMBL" id="RPEM01000006">
    <property type="protein sequence ID" value="TGD43313.1"/>
    <property type="molecule type" value="Genomic_DNA"/>
</dbReference>
<name>A0ABY2KL98_9RHOB</name>
<evidence type="ECO:0000313" key="3">
    <source>
        <dbReference type="EMBL" id="TGD43313.1"/>
    </source>
</evidence>
<dbReference type="PANTHER" id="PTHR11941">
    <property type="entry name" value="ENOYL-COA HYDRATASE-RELATED"/>
    <property type="match status" value="1"/>
</dbReference>
<proteinExistence type="inferred from homology"/>
<keyword evidence="4" id="KW-1185">Reference proteome</keyword>
<reference evidence="3 4" key="1">
    <citation type="submission" date="2018-11" db="EMBL/GenBank/DDBJ databases">
        <title>Tabrizicola sp. isolated from sediment of alpine lake.</title>
        <authorList>
            <person name="Liu Z."/>
        </authorList>
    </citation>
    <scope>NUCLEOTIDE SEQUENCE [LARGE SCALE GENOMIC DNA]</scope>
    <source>
        <strain evidence="3 4">DRYC-M-16</strain>
    </source>
</reference>
<dbReference type="InterPro" id="IPR018376">
    <property type="entry name" value="Enoyl-CoA_hyd/isom_CS"/>
</dbReference>
<dbReference type="Gene3D" id="3.90.226.10">
    <property type="entry name" value="2-enoyl-CoA Hydratase, Chain A, domain 1"/>
    <property type="match status" value="1"/>
</dbReference>
<evidence type="ECO:0000256" key="2">
    <source>
        <dbReference type="RuleBase" id="RU003707"/>
    </source>
</evidence>
<dbReference type="InterPro" id="IPR001753">
    <property type="entry name" value="Enoyl-CoA_hydra/iso"/>
</dbReference>
<dbReference type="PANTHER" id="PTHR11941:SF54">
    <property type="entry name" value="ENOYL-COA HYDRATASE, MITOCHONDRIAL"/>
    <property type="match status" value="1"/>
</dbReference>
<comment type="similarity">
    <text evidence="1 2">Belongs to the enoyl-CoA hydratase/isomerase family.</text>
</comment>